<proteinExistence type="inferred from homology"/>
<keyword evidence="7" id="KW-0472">Membrane</keyword>
<keyword evidence="5 6" id="KW-0482">Metalloprotease</keyword>
<dbReference type="PANTHER" id="PTHR34978:SF3">
    <property type="entry name" value="SLR0241 PROTEIN"/>
    <property type="match status" value="1"/>
</dbReference>
<evidence type="ECO:0000259" key="8">
    <source>
        <dbReference type="Pfam" id="PF01435"/>
    </source>
</evidence>
<keyword evidence="2" id="KW-0479">Metal-binding</keyword>
<accession>A0ABV0KK49</accession>
<dbReference type="EMBL" id="JAMPLM010000010">
    <property type="protein sequence ID" value="MEP1059398.1"/>
    <property type="molecule type" value="Genomic_DNA"/>
</dbReference>
<name>A0ABV0KK49_9CYAN</name>
<evidence type="ECO:0000256" key="1">
    <source>
        <dbReference type="ARBA" id="ARBA00022670"/>
    </source>
</evidence>
<keyword evidence="1 6" id="KW-0645">Protease</keyword>
<dbReference type="InterPro" id="IPR052173">
    <property type="entry name" value="Beta-lactam_resp_regulator"/>
</dbReference>
<evidence type="ECO:0000256" key="3">
    <source>
        <dbReference type="ARBA" id="ARBA00022801"/>
    </source>
</evidence>
<organism evidence="9 10">
    <name type="scientific">Stenomitos frigidus AS-A4</name>
    <dbReference type="NCBI Taxonomy" id="2933935"/>
    <lineage>
        <taxon>Bacteria</taxon>
        <taxon>Bacillati</taxon>
        <taxon>Cyanobacteriota</taxon>
        <taxon>Cyanophyceae</taxon>
        <taxon>Leptolyngbyales</taxon>
        <taxon>Leptolyngbyaceae</taxon>
        <taxon>Stenomitos</taxon>
    </lineage>
</organism>
<keyword evidence="3 6" id="KW-0378">Hydrolase</keyword>
<comment type="similarity">
    <text evidence="6">Belongs to the peptidase M48 family.</text>
</comment>
<protein>
    <submittedName>
        <fullName evidence="9">M56 family metallopeptidase</fullName>
    </submittedName>
</protein>
<dbReference type="InterPro" id="IPR001915">
    <property type="entry name" value="Peptidase_M48"/>
</dbReference>
<dbReference type="Pfam" id="PF01435">
    <property type="entry name" value="Peptidase_M48"/>
    <property type="match status" value="1"/>
</dbReference>
<evidence type="ECO:0000256" key="2">
    <source>
        <dbReference type="ARBA" id="ARBA00022723"/>
    </source>
</evidence>
<feature type="domain" description="Peptidase M48" evidence="8">
    <location>
        <begin position="126"/>
        <end position="187"/>
    </location>
</feature>
<feature type="transmembrane region" description="Helical" evidence="7">
    <location>
        <begin position="39"/>
        <end position="56"/>
    </location>
</feature>
<comment type="cofactor">
    <cofactor evidence="6">
        <name>Zn(2+)</name>
        <dbReference type="ChEBI" id="CHEBI:29105"/>
    </cofactor>
    <text evidence="6">Binds 1 zinc ion per subunit.</text>
</comment>
<dbReference type="Gene3D" id="3.30.2010.10">
    <property type="entry name" value="Metalloproteases ('zincins'), catalytic domain"/>
    <property type="match status" value="1"/>
</dbReference>
<dbReference type="CDD" id="cd07326">
    <property type="entry name" value="M56_BlaR1_MecR1_like"/>
    <property type="match status" value="1"/>
</dbReference>
<evidence type="ECO:0000256" key="4">
    <source>
        <dbReference type="ARBA" id="ARBA00022833"/>
    </source>
</evidence>
<comment type="caution">
    <text evidence="9">The sequence shown here is derived from an EMBL/GenBank/DDBJ whole genome shotgun (WGS) entry which is preliminary data.</text>
</comment>
<evidence type="ECO:0000256" key="6">
    <source>
        <dbReference type="RuleBase" id="RU003983"/>
    </source>
</evidence>
<keyword evidence="7" id="KW-0812">Transmembrane</keyword>
<dbReference type="Proteomes" id="UP001476950">
    <property type="component" value="Unassembled WGS sequence"/>
</dbReference>
<evidence type="ECO:0000256" key="7">
    <source>
        <dbReference type="SAM" id="Phobius"/>
    </source>
</evidence>
<keyword evidence="7" id="KW-1133">Transmembrane helix</keyword>
<evidence type="ECO:0000313" key="10">
    <source>
        <dbReference type="Proteomes" id="UP001476950"/>
    </source>
</evidence>
<dbReference type="RefSeq" id="WP_190448763.1">
    <property type="nucleotide sequence ID" value="NZ_JAMPLM010000010.1"/>
</dbReference>
<keyword evidence="4 6" id="KW-0862">Zinc</keyword>
<gene>
    <name evidence="9" type="ORF">NDI38_13200</name>
</gene>
<feature type="transmembrane region" description="Helical" evidence="7">
    <location>
        <begin position="260"/>
        <end position="278"/>
    </location>
</feature>
<evidence type="ECO:0000256" key="5">
    <source>
        <dbReference type="ARBA" id="ARBA00023049"/>
    </source>
</evidence>
<feature type="transmembrane region" description="Helical" evidence="7">
    <location>
        <begin position="68"/>
        <end position="89"/>
    </location>
</feature>
<reference evidence="9 10" key="1">
    <citation type="submission" date="2022-04" db="EMBL/GenBank/DDBJ databases">
        <title>Positive selection, recombination, and allopatry shape intraspecific diversity of widespread and dominant cyanobacteria.</title>
        <authorList>
            <person name="Wei J."/>
            <person name="Shu W."/>
            <person name="Hu C."/>
        </authorList>
    </citation>
    <scope>NUCLEOTIDE SEQUENCE [LARGE SCALE GENOMIC DNA]</scope>
    <source>
        <strain evidence="9 10">AS-A4</strain>
    </source>
</reference>
<keyword evidence="10" id="KW-1185">Reference proteome</keyword>
<sequence>MHLTLLFFGLSCAWGLRLLRVSAGGTCQERWQRSLGLFLFPPLLLLMTAIALVCMGPQGQMVRWWEGWVSYSLAVGFLCVSVILALRLVTDGWRSLQQVRAYPQVGLQGHVGRVLSTPLPFSAQVGFWQSELVVSQGLIDTFSTDHLEAVLTHEQAHHHYRDTFWFFWLGWLRRLTAWLPQTEALWQELLLLRERRADRWAAQTVDTLLLAEALLQMVKAPELYSETICAAFSSATPRTRLEERIDALLSEPESVQPVRFWVWLWLLLVCLPLLTVPFHY</sequence>
<dbReference type="PANTHER" id="PTHR34978">
    <property type="entry name" value="POSSIBLE SENSOR-TRANSDUCER PROTEIN BLAR"/>
    <property type="match status" value="1"/>
</dbReference>
<evidence type="ECO:0000313" key="9">
    <source>
        <dbReference type="EMBL" id="MEP1059398.1"/>
    </source>
</evidence>